<dbReference type="FunFam" id="1.10.730.10:FF:000002">
    <property type="entry name" value="Leucine--tRNA ligase"/>
    <property type="match status" value="1"/>
</dbReference>
<dbReference type="OrthoDB" id="15954at2759"/>
<dbReference type="GO" id="GO:0005524">
    <property type="term" value="F:ATP binding"/>
    <property type="evidence" value="ECO:0007669"/>
    <property type="project" value="UniProtKB-KW"/>
</dbReference>
<dbReference type="SUPFAM" id="SSF52374">
    <property type="entry name" value="Nucleotidylyl transferase"/>
    <property type="match status" value="1"/>
</dbReference>
<keyword evidence="5 12" id="KW-0436">Ligase</keyword>
<evidence type="ECO:0000256" key="4">
    <source>
        <dbReference type="ARBA" id="ARBA00013164"/>
    </source>
</evidence>
<comment type="caution">
    <text evidence="17">The sequence shown here is derived from an EMBL/GenBank/DDBJ whole genome shotgun (WGS) entry which is preliminary data.</text>
</comment>
<dbReference type="PANTHER" id="PTHR43740:SF2">
    <property type="entry name" value="LEUCINE--TRNA LIGASE, MITOCHONDRIAL"/>
    <property type="match status" value="1"/>
</dbReference>
<evidence type="ECO:0000256" key="6">
    <source>
        <dbReference type="ARBA" id="ARBA00022741"/>
    </source>
</evidence>
<dbReference type="Gene3D" id="1.10.730.10">
    <property type="entry name" value="Isoleucyl-tRNA Synthetase, Domain 1"/>
    <property type="match status" value="1"/>
</dbReference>
<dbReference type="NCBIfam" id="TIGR00396">
    <property type="entry name" value="leuS_bact"/>
    <property type="match status" value="1"/>
</dbReference>
<dbReference type="PANTHER" id="PTHR43740">
    <property type="entry name" value="LEUCYL-TRNA SYNTHETASE"/>
    <property type="match status" value="1"/>
</dbReference>
<gene>
    <name evidence="17" type="primary">NAM2</name>
    <name evidence="17" type="ORF">H4R26_000956</name>
</gene>
<dbReference type="CDD" id="cd00812">
    <property type="entry name" value="LeuRS_core"/>
    <property type="match status" value="1"/>
</dbReference>
<evidence type="ECO:0000259" key="13">
    <source>
        <dbReference type="Pfam" id="PF00133"/>
    </source>
</evidence>
<evidence type="ECO:0000256" key="2">
    <source>
        <dbReference type="ARBA" id="ARBA00004496"/>
    </source>
</evidence>
<evidence type="ECO:0000256" key="9">
    <source>
        <dbReference type="ARBA" id="ARBA00023146"/>
    </source>
</evidence>
<evidence type="ECO:0000256" key="1">
    <source>
        <dbReference type="ARBA" id="ARBA00004305"/>
    </source>
</evidence>
<comment type="subcellular location">
    <subcellularLocation>
        <location evidence="2">Cytoplasm</location>
    </subcellularLocation>
    <subcellularLocation>
        <location evidence="1">Mitochondrion matrix</location>
    </subcellularLocation>
</comment>
<dbReference type="Gene3D" id="3.40.50.620">
    <property type="entry name" value="HUPs"/>
    <property type="match status" value="2"/>
</dbReference>
<organism evidence="17 18">
    <name type="scientific">Coemansia thaxteri</name>
    <dbReference type="NCBI Taxonomy" id="2663907"/>
    <lineage>
        <taxon>Eukaryota</taxon>
        <taxon>Fungi</taxon>
        <taxon>Fungi incertae sedis</taxon>
        <taxon>Zoopagomycota</taxon>
        <taxon>Kickxellomycotina</taxon>
        <taxon>Kickxellomycetes</taxon>
        <taxon>Kickxellales</taxon>
        <taxon>Kickxellaceae</taxon>
        <taxon>Coemansia</taxon>
    </lineage>
</organism>
<proteinExistence type="inferred from homology"/>
<dbReference type="GO" id="GO:0005759">
    <property type="term" value="C:mitochondrial matrix"/>
    <property type="evidence" value="ECO:0007669"/>
    <property type="project" value="UniProtKB-SubCell"/>
</dbReference>
<keyword evidence="18" id="KW-1185">Reference proteome</keyword>
<dbReference type="InterPro" id="IPR014729">
    <property type="entry name" value="Rossmann-like_a/b/a_fold"/>
</dbReference>
<evidence type="ECO:0000259" key="14">
    <source>
        <dbReference type="Pfam" id="PF08264"/>
    </source>
</evidence>
<dbReference type="SUPFAM" id="SSF50677">
    <property type="entry name" value="ValRS/IleRS/LeuRS editing domain"/>
    <property type="match status" value="1"/>
</dbReference>
<keyword evidence="9 12" id="KW-0030">Aminoacyl-tRNA synthetase</keyword>
<dbReference type="GO" id="GO:0004823">
    <property type="term" value="F:leucine-tRNA ligase activity"/>
    <property type="evidence" value="ECO:0007669"/>
    <property type="project" value="UniProtKB-EC"/>
</dbReference>
<dbReference type="GO" id="GO:0032543">
    <property type="term" value="P:mitochondrial translation"/>
    <property type="evidence" value="ECO:0007669"/>
    <property type="project" value="TreeGrafter"/>
</dbReference>
<dbReference type="EC" id="6.1.1.4" evidence="4"/>
<evidence type="ECO:0000256" key="7">
    <source>
        <dbReference type="ARBA" id="ARBA00022840"/>
    </source>
</evidence>
<dbReference type="InterPro" id="IPR015413">
    <property type="entry name" value="Methionyl/Leucyl_tRNA_Synth"/>
</dbReference>
<keyword evidence="8 12" id="KW-0648">Protein biosynthesis</keyword>
<dbReference type="PROSITE" id="PS00178">
    <property type="entry name" value="AA_TRNA_LIGASE_I"/>
    <property type="match status" value="1"/>
</dbReference>
<dbReference type="Proteomes" id="UP001150907">
    <property type="component" value="Unassembled WGS sequence"/>
</dbReference>
<evidence type="ECO:0000259" key="16">
    <source>
        <dbReference type="Pfam" id="PF13603"/>
    </source>
</evidence>
<dbReference type="Pfam" id="PF13603">
    <property type="entry name" value="tRNA-synt_1_2"/>
    <property type="match status" value="1"/>
</dbReference>
<evidence type="ECO:0000313" key="18">
    <source>
        <dbReference type="Proteomes" id="UP001150907"/>
    </source>
</evidence>
<name>A0A9W8BNT6_9FUNG</name>
<dbReference type="InterPro" id="IPR009080">
    <property type="entry name" value="tRNAsynth_Ia_anticodon-bd"/>
</dbReference>
<evidence type="ECO:0000256" key="8">
    <source>
        <dbReference type="ARBA" id="ARBA00022917"/>
    </source>
</evidence>
<evidence type="ECO:0000256" key="3">
    <source>
        <dbReference type="ARBA" id="ARBA00005594"/>
    </source>
</evidence>
<dbReference type="Pfam" id="PF09334">
    <property type="entry name" value="tRNA-synt_1g"/>
    <property type="match status" value="1"/>
</dbReference>
<dbReference type="InterPro" id="IPR009008">
    <property type="entry name" value="Val/Leu/Ile-tRNA-synth_edit"/>
</dbReference>
<sequence>MLCVRCCVRPAGRTGLVVAAGLAPSSIIRSTFALIPRWLSTSQAAYAKFARWIDPLTGKLDTNGLEAKWRARWKDIKALEQESKRHAPAKEELSAEAVDKLFYVLVMFPYPSGVLHMGHVRVYTISDTIARFYRMRGKSVINPMGWDAFGLPAENAAIERGIAPAEWTASNIGIMKEQLARILTDFDWDRELATCDPSYYKWTQHIFTQLFAHGMVYRKEALVNWDPVDQTVLANEQVDKNGRSWRSGAVVEQRKLKQWFAKITDYADDLLHDLDGLDWPEHVKSMQRNWIGRSEGAELTFPLCPPAQHQSVTVFTSRPDTLFGVSYLAIAADHPLVTRVHLPKDRAEKVLACAQQMSASLAGGGDRTQGTRQGVFTGLYAKHPLDPSREIPVYVADYVLSSYGTGAVMGVPAHDIRDYEFSQANGLPSFKTVIDPLPAADKQALETPVFTGDGVLRDTPENGVFGGMSSVEARRSIVQMAVNRGVGKPVVNYRLRDWLLSRQRYWGAPVPVIHCSSCGAVPVPECDLPVKLPAEINLSGRSGSPLANAGDWVNCKCPKCNGAAKRDTDTLDTFVDSSWYFLRYTDPHNTQQPFDPLRASAAMPVDIYIGGVEHAILHLLYSRFIGKFLWKTRAFGHQSIQQPPSLVSQAVKDAIRRKESSGGAANGEPFKRLLTQGMVHGLTLKDPGTGRFLKPEEVAKDSSSGEMRIRTTNQVPAMSYEKMSKSKYNGVDPNETVQRFGADATRLHMLYLAPPQDVLEWDTQSIVGMQRWINRVGRLVDGTCETPPGKSISQALACRSQWSKEAKETYRQTNIAIQRTTESLSGSFAFNTAIAALIELSNYLASVEDRSHPTTAYGLMCLIKMLSPMAPSIGEELWEVAQSSGYSLAADMASSQLRSPGTASVFAESWPELDETALKKMCVTVVVQVNGKVRFRLEDIEADLSQDELVRAASQHVLAKKWLFDGSSQQALPIHKVIHIPNKILNLIVK</sequence>
<dbReference type="InterPro" id="IPR001412">
    <property type="entry name" value="aa-tRNA-synth_I_CS"/>
</dbReference>
<comment type="similarity">
    <text evidence="3 12">Belongs to the class-I aminoacyl-tRNA synthetase family.</text>
</comment>
<dbReference type="Pfam" id="PF08264">
    <property type="entry name" value="Anticodon_1"/>
    <property type="match status" value="1"/>
</dbReference>
<feature type="domain" description="Methionyl/Leucyl tRNA synthetase" evidence="15">
    <location>
        <begin position="103"/>
        <end position="239"/>
    </location>
</feature>
<dbReference type="GO" id="GO:0006429">
    <property type="term" value="P:leucyl-tRNA aminoacylation"/>
    <property type="evidence" value="ECO:0007669"/>
    <property type="project" value="InterPro"/>
</dbReference>
<dbReference type="InterPro" id="IPR025709">
    <property type="entry name" value="Leu_tRNA-synth_edit"/>
</dbReference>
<dbReference type="SUPFAM" id="SSF47323">
    <property type="entry name" value="Anticodon-binding domain of a subclass of class I aminoacyl-tRNA synthetases"/>
    <property type="match status" value="1"/>
</dbReference>
<evidence type="ECO:0000256" key="10">
    <source>
        <dbReference type="ARBA" id="ARBA00030520"/>
    </source>
</evidence>
<dbReference type="Gene3D" id="3.90.740.10">
    <property type="entry name" value="Valyl/Leucyl/Isoleucyl-tRNA synthetase, editing domain"/>
    <property type="match status" value="1"/>
</dbReference>
<evidence type="ECO:0000256" key="5">
    <source>
        <dbReference type="ARBA" id="ARBA00022598"/>
    </source>
</evidence>
<dbReference type="HAMAP" id="MF_00049_B">
    <property type="entry name" value="Leu_tRNA_synth_B"/>
    <property type="match status" value="1"/>
</dbReference>
<dbReference type="InterPro" id="IPR013155">
    <property type="entry name" value="M/V/L/I-tRNA-synth_anticd-bd"/>
</dbReference>
<dbReference type="EMBL" id="JANBQF010000035">
    <property type="protein sequence ID" value="KAJ2007137.1"/>
    <property type="molecule type" value="Genomic_DNA"/>
</dbReference>
<dbReference type="FunFam" id="3.40.50.620:FF:000003">
    <property type="entry name" value="Leucine--tRNA ligase"/>
    <property type="match status" value="1"/>
</dbReference>
<keyword evidence="6 12" id="KW-0547">Nucleotide-binding</keyword>
<dbReference type="FunFam" id="3.40.50.620:FF:000100">
    <property type="entry name" value="probable leucine--tRNA ligase, mitochondrial"/>
    <property type="match status" value="1"/>
</dbReference>
<evidence type="ECO:0000313" key="17">
    <source>
        <dbReference type="EMBL" id="KAJ2007137.1"/>
    </source>
</evidence>
<dbReference type="InterPro" id="IPR002300">
    <property type="entry name" value="aa-tRNA-synth_Ia"/>
</dbReference>
<dbReference type="PRINTS" id="PR00985">
    <property type="entry name" value="TRNASYNTHLEU"/>
</dbReference>
<dbReference type="Pfam" id="PF00133">
    <property type="entry name" value="tRNA-synt_1"/>
    <property type="match status" value="1"/>
</dbReference>
<accession>A0A9W8BNT6</accession>
<evidence type="ECO:0000256" key="11">
    <source>
        <dbReference type="ARBA" id="ARBA00047469"/>
    </source>
</evidence>
<evidence type="ECO:0000256" key="12">
    <source>
        <dbReference type="RuleBase" id="RU363035"/>
    </source>
</evidence>
<dbReference type="AlphaFoldDB" id="A0A9W8BNT6"/>
<feature type="domain" description="Aminoacyl-tRNA synthetase class Ia" evidence="13">
    <location>
        <begin position="495"/>
        <end position="613"/>
    </location>
</feature>
<reference evidence="17" key="1">
    <citation type="submission" date="2022-07" db="EMBL/GenBank/DDBJ databases">
        <title>Phylogenomic reconstructions and comparative analyses of Kickxellomycotina fungi.</title>
        <authorList>
            <person name="Reynolds N.K."/>
            <person name="Stajich J.E."/>
            <person name="Barry K."/>
            <person name="Grigoriev I.V."/>
            <person name="Crous P."/>
            <person name="Smith M.E."/>
        </authorList>
    </citation>
    <scope>NUCLEOTIDE SEQUENCE</scope>
    <source>
        <strain evidence="17">IMI 214461</strain>
    </source>
</reference>
<dbReference type="GO" id="GO:0002161">
    <property type="term" value="F:aminoacyl-tRNA deacylase activity"/>
    <property type="evidence" value="ECO:0007669"/>
    <property type="project" value="InterPro"/>
</dbReference>
<dbReference type="InterPro" id="IPR002302">
    <property type="entry name" value="Leu-tRNA-ligase"/>
</dbReference>
<feature type="domain" description="Leucyl-tRNA synthetase editing" evidence="16">
    <location>
        <begin position="288"/>
        <end position="480"/>
    </location>
</feature>
<feature type="domain" description="Methionyl/Valyl/Leucyl/Isoleucyl-tRNA synthetase anticodon-binding" evidence="14">
    <location>
        <begin position="810"/>
        <end position="937"/>
    </location>
</feature>
<comment type="catalytic activity">
    <reaction evidence="11">
        <text>tRNA(Leu) + L-leucine + ATP = L-leucyl-tRNA(Leu) + AMP + diphosphate</text>
        <dbReference type="Rhea" id="RHEA:11688"/>
        <dbReference type="Rhea" id="RHEA-COMP:9613"/>
        <dbReference type="Rhea" id="RHEA-COMP:9622"/>
        <dbReference type="ChEBI" id="CHEBI:30616"/>
        <dbReference type="ChEBI" id="CHEBI:33019"/>
        <dbReference type="ChEBI" id="CHEBI:57427"/>
        <dbReference type="ChEBI" id="CHEBI:78442"/>
        <dbReference type="ChEBI" id="CHEBI:78494"/>
        <dbReference type="ChEBI" id="CHEBI:456215"/>
        <dbReference type="EC" id="6.1.1.4"/>
    </reaction>
</comment>
<protein>
    <recommendedName>
        <fullName evidence="4">leucine--tRNA ligase</fullName>
        <ecNumber evidence="4">6.1.1.4</ecNumber>
    </recommendedName>
    <alternativeName>
        <fullName evidence="10">Leucyl-tRNA synthetase</fullName>
    </alternativeName>
</protein>
<evidence type="ECO:0000259" key="15">
    <source>
        <dbReference type="Pfam" id="PF09334"/>
    </source>
</evidence>
<keyword evidence="7 12" id="KW-0067">ATP-binding</keyword>
<dbReference type="CDD" id="cd07958">
    <property type="entry name" value="Anticodon_Ia_Leu_BEm"/>
    <property type="match status" value="1"/>
</dbReference>